<keyword evidence="2" id="KW-1185">Reference proteome</keyword>
<dbReference type="AlphaFoldDB" id="A0A857NEL7"/>
<organism evidence="1 2">
    <name type="scientific">Candidatus Chazhemtobacterium aquaticus</name>
    <dbReference type="NCBI Taxonomy" id="2715735"/>
    <lineage>
        <taxon>Bacteria</taxon>
        <taxon>Candidatus Chazhemtobacteraceae</taxon>
        <taxon>Candidatus Chazhemtobacterium</taxon>
    </lineage>
</organism>
<proteinExistence type="predicted"/>
<accession>A0A857NEL7</accession>
<dbReference type="EMBL" id="CP047901">
    <property type="protein sequence ID" value="QHO63791.1"/>
    <property type="molecule type" value="Genomic_DNA"/>
</dbReference>
<dbReference type="InterPro" id="IPR036866">
    <property type="entry name" value="RibonucZ/Hydroxyglut_hydro"/>
</dbReference>
<sequence length="1082" mass="121736">MLRMETGKDIYDEYLGGEEWREEMESCWRLFEVVVEQELFCNGLKKAGATWVRSPEGAKVLDIGFVPEVRENHEFLGVNVFARPNSVGVVFRPVEVPYEEVEQSLREDEELGPLMSQGARVVILTMEDLQNWIGFYAQVKAEGWHDMLGAKALEYSGLGRTDWAYAARFAAAADDLLVANAQVFVERGVAHIDLPSKGKIDRAFVNAQGDVVGVVMHHVRVAELKGEILEEKVLSEGVLVPGLVVRRTGESKREAYERARNLARYWRRRLGEESLEVPVVSEGQLSIWRKLGMWSEVDSAVVGSDLSTEEVIRFLYLGKSNLEPGELARMGYSLPSTGREFAGVDVVFLERGPVGERKVATIDRLLGLNLGRKKRDEEGFLALNRVSGIVIVPDEWDAKEMKSHVERIRYDLNYRTGGPDSHLLYLTRELFDRWRERGSIFADGEANGFASLRQRHEYGYGATNGGRSVGLHVWRPFPEIGGQKMAVVVDNGGDRVVNMIDWGTSFEAATPALRELTAKAPTSIGLRRQLETGELPMVLGAYDTEYILASIRKYPAILHMDSNNAVSSFLRAEIKRRVDFKDVERLVGEGNARRIYELAEQDERWWYGEREQIVSNLAISHAHVDHVGDVPFLDRRVVMWGTAETMAHLRAMTRRGKSWTNRYEYVSLVTQDKDGAAYRREYRDAYPTYWSGQRVRIGEGLAVEFSLANHSMTGMAMVGVRDEEGKGLMLYTGDVKPGNWTEKTVNRLAGEYPVIVMETTNLEDAAKPSSGVTEQMVRDTLLDRIREAGRDTVVVVAPANHLERLQSIGEVAEAVGRKVAIGPAHAELVEQMRADREMLAPLGVDGFDFWLPALGSEAALWWPTLMPDESEDELVWPQVTAPRRFQRNLFEIAMGGGMGVVDLERLSREGQEWLVVIDPYRLFRHEFGGGWFGNGLSVLHSAHFPYQGYAKRFLAENTRWVGEQKGKHLMDFEVKGMGGRVVNQPNYGTGNTGGKKRYGLHASGHATFDEMVAILDGLVGGNFNGKKLVLVHGQSPERYEQALRKRLGLDRTGDLEIVSRMDRYDPKKPVSRSGWEMKLNGY</sequence>
<reference evidence="2" key="1">
    <citation type="journal article" date="2020" name="Microorganisms">
        <title>Complete Genome of a Member of a New Bacterial Lineage in the Microgenomates Group Reveals an Unusual Nucleotide Composition Disparity Between Two Strands of DNA and Limited Metabolic Potential.</title>
        <authorList>
            <person name="Kadnikov V.V."/>
            <person name="Mardanov A.V."/>
            <person name="Beletsky A.V."/>
            <person name="Karnachuk O.V."/>
            <person name="Ravin N.V."/>
        </authorList>
    </citation>
    <scope>NUCLEOTIDE SEQUENCE [LARGE SCALE GENOMIC DNA]</scope>
</reference>
<name>A0A857NEL7_9BACT</name>
<dbReference type="Gene3D" id="3.60.15.10">
    <property type="entry name" value="Ribonuclease Z/Hydroxyacylglutathione hydrolase-like"/>
    <property type="match status" value="1"/>
</dbReference>
<protein>
    <recommendedName>
        <fullName evidence="3">Metallo-beta-lactamase domain-containing protein</fullName>
    </recommendedName>
</protein>
<evidence type="ECO:0000313" key="1">
    <source>
        <dbReference type="EMBL" id="QHO63791.1"/>
    </source>
</evidence>
<dbReference type="Proteomes" id="UP000463983">
    <property type="component" value="Chromosome"/>
</dbReference>
<dbReference type="KEGG" id="caqa:MICH65_0810"/>
<dbReference type="SUPFAM" id="SSF56281">
    <property type="entry name" value="Metallo-hydrolase/oxidoreductase"/>
    <property type="match status" value="1"/>
</dbReference>
<evidence type="ECO:0000313" key="2">
    <source>
        <dbReference type="Proteomes" id="UP000463983"/>
    </source>
</evidence>
<gene>
    <name evidence="1" type="ORF">MICH65_0810</name>
</gene>
<evidence type="ECO:0008006" key="3">
    <source>
        <dbReference type="Google" id="ProtNLM"/>
    </source>
</evidence>